<dbReference type="AlphaFoldDB" id="A0A6N2MBN3"/>
<accession>A0A6N2MBN3</accession>
<keyword evidence="1" id="KW-0812">Transmembrane</keyword>
<protein>
    <submittedName>
        <fullName evidence="2">Uncharacterized protein</fullName>
    </submittedName>
</protein>
<keyword evidence="1" id="KW-1133">Transmembrane helix</keyword>
<keyword evidence="1" id="KW-0472">Membrane</keyword>
<name>A0A6N2MBN3_SALVM</name>
<feature type="transmembrane region" description="Helical" evidence="1">
    <location>
        <begin position="27"/>
        <end position="51"/>
    </location>
</feature>
<evidence type="ECO:0000313" key="2">
    <source>
        <dbReference type="EMBL" id="VFU50260.1"/>
    </source>
</evidence>
<evidence type="ECO:0000256" key="1">
    <source>
        <dbReference type="SAM" id="Phobius"/>
    </source>
</evidence>
<gene>
    <name evidence="2" type="ORF">SVIM_LOCUS334094</name>
</gene>
<proteinExistence type="predicted"/>
<sequence>MAEISELANRHPVLSTVEALCWHMHVAAFYTVVFICISELNWFFVYIFGILDAGP</sequence>
<organism evidence="2">
    <name type="scientific">Salix viminalis</name>
    <name type="common">Common osier</name>
    <name type="synonym">Basket willow</name>
    <dbReference type="NCBI Taxonomy" id="40686"/>
    <lineage>
        <taxon>Eukaryota</taxon>
        <taxon>Viridiplantae</taxon>
        <taxon>Streptophyta</taxon>
        <taxon>Embryophyta</taxon>
        <taxon>Tracheophyta</taxon>
        <taxon>Spermatophyta</taxon>
        <taxon>Magnoliopsida</taxon>
        <taxon>eudicotyledons</taxon>
        <taxon>Gunneridae</taxon>
        <taxon>Pentapetalae</taxon>
        <taxon>rosids</taxon>
        <taxon>fabids</taxon>
        <taxon>Malpighiales</taxon>
        <taxon>Salicaceae</taxon>
        <taxon>Saliceae</taxon>
        <taxon>Salix</taxon>
    </lineage>
</organism>
<dbReference type="EMBL" id="CAADRP010001719">
    <property type="protein sequence ID" value="VFU50260.1"/>
    <property type="molecule type" value="Genomic_DNA"/>
</dbReference>
<reference evidence="2" key="1">
    <citation type="submission" date="2019-03" db="EMBL/GenBank/DDBJ databases">
        <authorList>
            <person name="Mank J."/>
            <person name="Almeida P."/>
        </authorList>
    </citation>
    <scope>NUCLEOTIDE SEQUENCE</scope>
    <source>
        <strain evidence="2">78183</strain>
    </source>
</reference>